<dbReference type="InterPro" id="IPR043132">
    <property type="entry name" value="BCAT-like_C"/>
</dbReference>
<evidence type="ECO:0000256" key="1">
    <source>
        <dbReference type="ARBA" id="ARBA00001933"/>
    </source>
</evidence>
<dbReference type="GO" id="GO:0052655">
    <property type="term" value="F:L-valine-2-oxoglutarate transaminase activity"/>
    <property type="evidence" value="ECO:0007669"/>
    <property type="project" value="RHEA"/>
</dbReference>
<comment type="similarity">
    <text evidence="6">Belongs to the class-IV pyridoxal-phosphate-dependent aminotransferase family.</text>
</comment>
<dbReference type="InterPro" id="IPR050571">
    <property type="entry name" value="Class-IV_PLP-Dep_Aminotrnsfr"/>
</dbReference>
<evidence type="ECO:0000256" key="13">
    <source>
        <dbReference type="ARBA" id="ARBA00049229"/>
    </source>
</evidence>
<sequence length="274" mass="30309">MIAWFNGELLPLGGVKIPATDRGFLLGDGFFETMAAQSDHVVRFDDHMARLRKTGNNLGLKIPYSDKEIREAIHEVLMGSQLLNARGAVRLTVTRGSGPRGLMPPLEVKPEVMISASQAQEHYSAAKVKTVSVRKNEFSPSTQIKSLCYLDHIFAFEEAHAQGADEALMLNTSGHIAEGTISNIFFIKGDNLFTPRLEDGCLPGTMRSAVLDMAETIGMAVFEESLTPEIIQHCDEAFLTNSLFRVRPIHELDGRTMPAQHWCEKLLKALVESE</sequence>
<evidence type="ECO:0000256" key="4">
    <source>
        <dbReference type="ARBA" id="ARBA00004931"/>
    </source>
</evidence>
<dbReference type="GO" id="GO:0005829">
    <property type="term" value="C:cytosol"/>
    <property type="evidence" value="ECO:0007669"/>
    <property type="project" value="TreeGrafter"/>
</dbReference>
<evidence type="ECO:0000256" key="5">
    <source>
        <dbReference type="ARBA" id="ARBA00005072"/>
    </source>
</evidence>
<organism evidence="14 15">
    <name type="scientific">Candidatus Terasakiella magnetica</name>
    <dbReference type="NCBI Taxonomy" id="1867952"/>
    <lineage>
        <taxon>Bacteria</taxon>
        <taxon>Pseudomonadati</taxon>
        <taxon>Pseudomonadota</taxon>
        <taxon>Alphaproteobacteria</taxon>
        <taxon>Rhodospirillales</taxon>
        <taxon>Terasakiellaceae</taxon>
        <taxon>Terasakiella</taxon>
    </lineage>
</organism>
<dbReference type="PANTHER" id="PTHR42743">
    <property type="entry name" value="AMINO-ACID AMINOTRANSFERASE"/>
    <property type="match status" value="1"/>
</dbReference>
<dbReference type="EMBL" id="FLYE01000048">
    <property type="protein sequence ID" value="SCA58168.1"/>
    <property type="molecule type" value="Genomic_DNA"/>
</dbReference>
<comment type="cofactor">
    <cofactor evidence="1">
        <name>pyridoxal 5'-phosphate</name>
        <dbReference type="ChEBI" id="CHEBI:597326"/>
    </cofactor>
</comment>
<evidence type="ECO:0000256" key="10">
    <source>
        <dbReference type="ARBA" id="ARBA00023304"/>
    </source>
</evidence>
<dbReference type="Gene3D" id="3.20.10.10">
    <property type="entry name" value="D-amino Acid Aminotransferase, subunit A, domain 2"/>
    <property type="match status" value="1"/>
</dbReference>
<evidence type="ECO:0000256" key="8">
    <source>
        <dbReference type="ARBA" id="ARBA00014472"/>
    </source>
</evidence>
<comment type="function">
    <text evidence="2">Acts on leucine, isoleucine and valine.</text>
</comment>
<dbReference type="SUPFAM" id="SSF56752">
    <property type="entry name" value="D-aminoacid aminotransferase-like PLP-dependent enzymes"/>
    <property type="match status" value="1"/>
</dbReference>
<reference evidence="14 15" key="1">
    <citation type="submission" date="2016-07" db="EMBL/GenBank/DDBJ databases">
        <authorList>
            <person name="Lefevre C.T."/>
        </authorList>
    </citation>
    <scope>NUCLEOTIDE SEQUENCE [LARGE SCALE GENOMIC DNA]</scope>
    <source>
        <strain evidence="14">PR1</strain>
    </source>
</reference>
<keyword evidence="9" id="KW-0663">Pyridoxal phosphate</keyword>
<comment type="catalytic activity">
    <reaction evidence="13">
        <text>L-leucine + 2-oxoglutarate = 4-methyl-2-oxopentanoate + L-glutamate</text>
        <dbReference type="Rhea" id="RHEA:18321"/>
        <dbReference type="ChEBI" id="CHEBI:16810"/>
        <dbReference type="ChEBI" id="CHEBI:17865"/>
        <dbReference type="ChEBI" id="CHEBI:29985"/>
        <dbReference type="ChEBI" id="CHEBI:57427"/>
        <dbReference type="EC" id="2.6.1.42"/>
    </reaction>
</comment>
<dbReference type="GO" id="GO:0008652">
    <property type="term" value="P:amino acid biosynthetic process"/>
    <property type="evidence" value="ECO:0007669"/>
    <property type="project" value="UniProtKB-ARBA"/>
</dbReference>
<evidence type="ECO:0000313" key="14">
    <source>
        <dbReference type="EMBL" id="SCA58168.1"/>
    </source>
</evidence>
<protein>
    <recommendedName>
        <fullName evidence="8">Probable branched-chain-amino-acid aminotransferase</fullName>
        <ecNumber evidence="7">2.6.1.42</ecNumber>
    </recommendedName>
</protein>
<keyword evidence="15" id="KW-1185">Reference proteome</keyword>
<dbReference type="OrthoDB" id="9805628at2"/>
<dbReference type="STRING" id="1867952.MTBPR1_90015"/>
<keyword evidence="10" id="KW-0100">Branched-chain amino acid biosynthesis</keyword>
<dbReference type="GO" id="GO:0009082">
    <property type="term" value="P:branched-chain amino acid biosynthetic process"/>
    <property type="evidence" value="ECO:0007669"/>
    <property type="project" value="UniProtKB-KW"/>
</dbReference>
<evidence type="ECO:0000256" key="6">
    <source>
        <dbReference type="ARBA" id="ARBA00009320"/>
    </source>
</evidence>
<keyword evidence="10" id="KW-0028">Amino-acid biosynthesis</keyword>
<dbReference type="InterPro" id="IPR043131">
    <property type="entry name" value="BCAT-like_N"/>
</dbReference>
<dbReference type="PANTHER" id="PTHR42743:SF11">
    <property type="entry name" value="AMINODEOXYCHORISMATE LYASE"/>
    <property type="match status" value="1"/>
</dbReference>
<dbReference type="InterPro" id="IPR036038">
    <property type="entry name" value="Aminotransferase-like"/>
</dbReference>
<accession>A0A1C3RLQ0</accession>
<comment type="pathway">
    <text evidence="5">Amino-acid biosynthesis; L-leucine biosynthesis; L-leucine from 3-methyl-2-oxobutanoate: step 4/4.</text>
</comment>
<evidence type="ECO:0000256" key="7">
    <source>
        <dbReference type="ARBA" id="ARBA00013053"/>
    </source>
</evidence>
<comment type="pathway">
    <text evidence="3">Amino-acid biosynthesis; L-isoleucine biosynthesis; L-isoleucine from 2-oxobutanoate: step 4/4.</text>
</comment>
<evidence type="ECO:0000256" key="12">
    <source>
        <dbReference type="ARBA" id="ARBA00048798"/>
    </source>
</evidence>
<dbReference type="GO" id="GO:0052656">
    <property type="term" value="F:L-isoleucine-2-oxoglutarate transaminase activity"/>
    <property type="evidence" value="ECO:0007669"/>
    <property type="project" value="RHEA"/>
</dbReference>
<comment type="catalytic activity">
    <reaction evidence="12">
        <text>L-isoleucine + 2-oxoglutarate = (S)-3-methyl-2-oxopentanoate + L-glutamate</text>
        <dbReference type="Rhea" id="RHEA:24801"/>
        <dbReference type="ChEBI" id="CHEBI:16810"/>
        <dbReference type="ChEBI" id="CHEBI:29985"/>
        <dbReference type="ChEBI" id="CHEBI:35146"/>
        <dbReference type="ChEBI" id="CHEBI:58045"/>
        <dbReference type="EC" id="2.6.1.42"/>
    </reaction>
</comment>
<dbReference type="AlphaFoldDB" id="A0A1C3RLQ0"/>
<comment type="pathway">
    <text evidence="4">Amino-acid biosynthesis; L-valine biosynthesis; L-valine from pyruvate: step 4/4.</text>
</comment>
<dbReference type="Pfam" id="PF01063">
    <property type="entry name" value="Aminotran_4"/>
    <property type="match status" value="1"/>
</dbReference>
<evidence type="ECO:0000256" key="11">
    <source>
        <dbReference type="ARBA" id="ARBA00048212"/>
    </source>
</evidence>
<comment type="catalytic activity">
    <reaction evidence="11">
        <text>L-valine + 2-oxoglutarate = 3-methyl-2-oxobutanoate + L-glutamate</text>
        <dbReference type="Rhea" id="RHEA:24813"/>
        <dbReference type="ChEBI" id="CHEBI:11851"/>
        <dbReference type="ChEBI" id="CHEBI:16810"/>
        <dbReference type="ChEBI" id="CHEBI:29985"/>
        <dbReference type="ChEBI" id="CHEBI:57762"/>
        <dbReference type="EC" id="2.6.1.42"/>
    </reaction>
</comment>
<evidence type="ECO:0000256" key="9">
    <source>
        <dbReference type="ARBA" id="ARBA00022898"/>
    </source>
</evidence>
<dbReference type="GO" id="GO:0052654">
    <property type="term" value="F:L-leucine-2-oxoglutarate transaminase activity"/>
    <property type="evidence" value="ECO:0007669"/>
    <property type="project" value="RHEA"/>
</dbReference>
<dbReference type="CDD" id="cd00449">
    <property type="entry name" value="PLPDE_IV"/>
    <property type="match status" value="1"/>
</dbReference>
<dbReference type="FunFam" id="3.20.10.10:FF:000002">
    <property type="entry name" value="D-alanine aminotransferase"/>
    <property type="match status" value="1"/>
</dbReference>
<proteinExistence type="inferred from homology"/>
<evidence type="ECO:0000313" key="15">
    <source>
        <dbReference type="Proteomes" id="UP000231658"/>
    </source>
</evidence>
<dbReference type="Proteomes" id="UP000231658">
    <property type="component" value="Unassembled WGS sequence"/>
</dbReference>
<keyword evidence="14" id="KW-0032">Aminotransferase</keyword>
<dbReference type="RefSeq" id="WP_069190173.1">
    <property type="nucleotide sequence ID" value="NZ_FLYE01000048.1"/>
</dbReference>
<evidence type="ECO:0000256" key="3">
    <source>
        <dbReference type="ARBA" id="ARBA00004824"/>
    </source>
</evidence>
<evidence type="ECO:0000256" key="2">
    <source>
        <dbReference type="ARBA" id="ARBA00003109"/>
    </source>
</evidence>
<gene>
    <name evidence="14" type="ORF">MTBPR1_90015</name>
</gene>
<dbReference type="EC" id="2.6.1.42" evidence="7"/>
<dbReference type="InterPro" id="IPR001544">
    <property type="entry name" value="Aminotrans_IV"/>
</dbReference>
<dbReference type="Gene3D" id="3.30.470.10">
    <property type="match status" value="1"/>
</dbReference>
<keyword evidence="14" id="KW-0808">Transferase</keyword>
<name>A0A1C3RLQ0_9PROT</name>